<feature type="compositionally biased region" description="Polar residues" evidence="2">
    <location>
        <begin position="37"/>
        <end position="47"/>
    </location>
</feature>
<comment type="similarity">
    <text evidence="1">Belongs to the TCP11 family.</text>
</comment>
<name>A0A438N0W1_EXOME</name>
<dbReference type="Proteomes" id="UP000288859">
    <property type="component" value="Unassembled WGS sequence"/>
</dbReference>
<evidence type="ECO:0000256" key="2">
    <source>
        <dbReference type="SAM" id="MobiDB-lite"/>
    </source>
</evidence>
<dbReference type="InterPro" id="IPR008862">
    <property type="entry name" value="Tcp11"/>
</dbReference>
<dbReference type="AlphaFoldDB" id="A0A438N0W1"/>
<feature type="compositionally biased region" description="Polar residues" evidence="2">
    <location>
        <begin position="1"/>
        <end position="27"/>
    </location>
</feature>
<dbReference type="Pfam" id="PF05794">
    <property type="entry name" value="Tcp11"/>
    <property type="match status" value="1"/>
</dbReference>
<protein>
    <submittedName>
        <fullName evidence="3">Uncharacterized protein</fullName>
    </submittedName>
</protein>
<evidence type="ECO:0000313" key="4">
    <source>
        <dbReference type="Proteomes" id="UP000288859"/>
    </source>
</evidence>
<dbReference type="OrthoDB" id="276323at2759"/>
<evidence type="ECO:0000256" key="1">
    <source>
        <dbReference type="ARBA" id="ARBA00010954"/>
    </source>
</evidence>
<sequence length="586" mass="67414">MTGRSQTGQHQVDPTLHGQSHGSTQHQVSDDHASDDQAWSSPTGSSRSSHESDNYTSTEIVEDGMLAIPLCTDPHSVRQLRRAVGRPIINKDTLHAIDLDEIEKNIKLRIDINFDHHINFSPSGGRNAEDKQMVSAEYWEALAAELKILCQHNIMAKCDECEERLKLGETTQYHFRPRLEKFLVTLKELLMTMTQYHEWDQICHYLDVSLRMQEASHGMLDASWLGQWLSRLLIRHCAPVRDAMAREMARTIDEGMEKGDFFIITDGIRQLFELLEVMKLDVANNSLRRKRYSLIDDTVKFQRGYFRNRMEAGRIMVRSSRLWFQMATERHESCPQYPLQPRSPPLAALVHGLVSIAAKPNFSIPESLFYDTRRINFVQRRVQDLVNLRLCFDVFEGLVYKMMGLEETGDRGNSALQNCIETQRRDLKARLLDLYEDTSTERDTTEEIEDDNTSHIALEILRSASVVIGEMQKTEPEPLSDDLVEDANDLLQEAFEREADTMGYITPLVLELEETAQAQARAYENMTPLAISDAQKRWAEQRWAAKERPLIVTVEDLARRIAHISVIHCRVWADLLYLAPDELFEA</sequence>
<gene>
    <name evidence="3" type="ORF">B0A52_06916</name>
</gene>
<organism evidence="3 4">
    <name type="scientific">Exophiala mesophila</name>
    <name type="common">Black yeast-like fungus</name>
    <dbReference type="NCBI Taxonomy" id="212818"/>
    <lineage>
        <taxon>Eukaryota</taxon>
        <taxon>Fungi</taxon>
        <taxon>Dikarya</taxon>
        <taxon>Ascomycota</taxon>
        <taxon>Pezizomycotina</taxon>
        <taxon>Eurotiomycetes</taxon>
        <taxon>Chaetothyriomycetidae</taxon>
        <taxon>Chaetothyriales</taxon>
        <taxon>Herpotrichiellaceae</taxon>
        <taxon>Exophiala</taxon>
    </lineage>
</organism>
<evidence type="ECO:0000313" key="3">
    <source>
        <dbReference type="EMBL" id="RVX69322.1"/>
    </source>
</evidence>
<dbReference type="GO" id="GO:0010737">
    <property type="term" value="P:protein kinase A signaling"/>
    <property type="evidence" value="ECO:0007669"/>
    <property type="project" value="TreeGrafter"/>
</dbReference>
<dbReference type="PANTHER" id="PTHR12832">
    <property type="entry name" value="TESTIS-SPECIFIC PROTEIN PBS13 T-COMPLEX 11"/>
    <property type="match status" value="1"/>
</dbReference>
<accession>A0A438N0W1</accession>
<proteinExistence type="inferred from homology"/>
<reference evidence="3 4" key="1">
    <citation type="submission" date="2017-03" db="EMBL/GenBank/DDBJ databases">
        <title>Genomes of endolithic fungi from Antarctica.</title>
        <authorList>
            <person name="Coleine C."/>
            <person name="Masonjones S."/>
            <person name="Stajich J.E."/>
        </authorList>
    </citation>
    <scope>NUCLEOTIDE SEQUENCE [LARGE SCALE GENOMIC DNA]</scope>
    <source>
        <strain evidence="3 4">CCFEE 6314</strain>
    </source>
</reference>
<comment type="caution">
    <text evidence="3">The sequence shown here is derived from an EMBL/GenBank/DDBJ whole genome shotgun (WGS) entry which is preliminary data.</text>
</comment>
<dbReference type="PANTHER" id="PTHR12832:SF11">
    <property type="entry name" value="LD23868P"/>
    <property type="match status" value="1"/>
</dbReference>
<feature type="region of interest" description="Disordered" evidence="2">
    <location>
        <begin position="1"/>
        <end position="55"/>
    </location>
</feature>
<dbReference type="EMBL" id="NAJM01000030">
    <property type="protein sequence ID" value="RVX69322.1"/>
    <property type="molecule type" value="Genomic_DNA"/>
</dbReference>